<evidence type="ECO:0000313" key="2">
    <source>
        <dbReference type="EnsemblProtists" id="EKX50277"/>
    </source>
</evidence>
<reference evidence="1 3" key="1">
    <citation type="journal article" date="2012" name="Nature">
        <title>Algal genomes reveal evolutionary mosaicism and the fate of nucleomorphs.</title>
        <authorList>
            <consortium name="DOE Joint Genome Institute"/>
            <person name="Curtis B.A."/>
            <person name="Tanifuji G."/>
            <person name="Burki F."/>
            <person name="Gruber A."/>
            <person name="Irimia M."/>
            <person name="Maruyama S."/>
            <person name="Arias M.C."/>
            <person name="Ball S.G."/>
            <person name="Gile G.H."/>
            <person name="Hirakawa Y."/>
            <person name="Hopkins J.F."/>
            <person name="Kuo A."/>
            <person name="Rensing S.A."/>
            <person name="Schmutz J."/>
            <person name="Symeonidi A."/>
            <person name="Elias M."/>
            <person name="Eveleigh R.J."/>
            <person name="Herman E.K."/>
            <person name="Klute M.J."/>
            <person name="Nakayama T."/>
            <person name="Obornik M."/>
            <person name="Reyes-Prieto A."/>
            <person name="Armbrust E.V."/>
            <person name="Aves S.J."/>
            <person name="Beiko R.G."/>
            <person name="Coutinho P."/>
            <person name="Dacks J.B."/>
            <person name="Durnford D.G."/>
            <person name="Fast N.M."/>
            <person name="Green B.R."/>
            <person name="Grisdale C.J."/>
            <person name="Hempel F."/>
            <person name="Henrissat B."/>
            <person name="Hoppner M.P."/>
            <person name="Ishida K."/>
            <person name="Kim E."/>
            <person name="Koreny L."/>
            <person name="Kroth P.G."/>
            <person name="Liu Y."/>
            <person name="Malik S.B."/>
            <person name="Maier U.G."/>
            <person name="McRose D."/>
            <person name="Mock T."/>
            <person name="Neilson J.A."/>
            <person name="Onodera N.T."/>
            <person name="Poole A.M."/>
            <person name="Pritham E.J."/>
            <person name="Richards T.A."/>
            <person name="Rocap G."/>
            <person name="Roy S.W."/>
            <person name="Sarai C."/>
            <person name="Schaack S."/>
            <person name="Shirato S."/>
            <person name="Slamovits C.H."/>
            <person name="Spencer D.F."/>
            <person name="Suzuki S."/>
            <person name="Worden A.Z."/>
            <person name="Zauner S."/>
            <person name="Barry K."/>
            <person name="Bell C."/>
            <person name="Bharti A.K."/>
            <person name="Crow J.A."/>
            <person name="Grimwood J."/>
            <person name="Kramer R."/>
            <person name="Lindquist E."/>
            <person name="Lucas S."/>
            <person name="Salamov A."/>
            <person name="McFadden G.I."/>
            <person name="Lane C.E."/>
            <person name="Keeling P.J."/>
            <person name="Gray M.W."/>
            <person name="Grigoriev I.V."/>
            <person name="Archibald J.M."/>
        </authorList>
    </citation>
    <scope>NUCLEOTIDE SEQUENCE</scope>
    <source>
        <strain evidence="1 3">CCMP2712</strain>
    </source>
</reference>
<accession>L1JPC0</accession>
<dbReference type="EMBL" id="JH992979">
    <property type="protein sequence ID" value="EKX50277.1"/>
    <property type="molecule type" value="Genomic_DNA"/>
</dbReference>
<evidence type="ECO:0000313" key="3">
    <source>
        <dbReference type="Proteomes" id="UP000011087"/>
    </source>
</evidence>
<proteinExistence type="predicted"/>
<dbReference type="AlphaFoldDB" id="L1JPC0"/>
<sequence>MLKPGDDLVEDINPCVAAEAVLQSMLFQPSALNASMSIIGEKSANFPTQTEWDDEFLRLDGPELFREPLGSVSATACMDWVKTSWAPRWEKSGSGLTTPVKIVETANGVQLVFRPPKSNFVSFKEEKEAEKAREKGDMDEKNSKFRQVTDKEGGVEVVVEDKPFPRVRALRCNMGEETVIKETSEKIILSSLRKDVSAWIAARK</sequence>
<reference evidence="3" key="2">
    <citation type="submission" date="2012-11" db="EMBL/GenBank/DDBJ databases">
        <authorList>
            <person name="Kuo A."/>
            <person name="Curtis B.A."/>
            <person name="Tanifuji G."/>
            <person name="Burki F."/>
            <person name="Gruber A."/>
            <person name="Irimia M."/>
            <person name="Maruyama S."/>
            <person name="Arias M.C."/>
            <person name="Ball S.G."/>
            <person name="Gile G.H."/>
            <person name="Hirakawa Y."/>
            <person name="Hopkins J.F."/>
            <person name="Rensing S.A."/>
            <person name="Schmutz J."/>
            <person name="Symeonidi A."/>
            <person name="Elias M."/>
            <person name="Eveleigh R.J."/>
            <person name="Herman E.K."/>
            <person name="Klute M.J."/>
            <person name="Nakayama T."/>
            <person name="Obornik M."/>
            <person name="Reyes-Prieto A."/>
            <person name="Armbrust E.V."/>
            <person name="Aves S.J."/>
            <person name="Beiko R.G."/>
            <person name="Coutinho P."/>
            <person name="Dacks J.B."/>
            <person name="Durnford D.G."/>
            <person name="Fast N.M."/>
            <person name="Green B.R."/>
            <person name="Grisdale C."/>
            <person name="Hempe F."/>
            <person name="Henrissat B."/>
            <person name="Hoppner M.P."/>
            <person name="Ishida K.-I."/>
            <person name="Kim E."/>
            <person name="Koreny L."/>
            <person name="Kroth P.G."/>
            <person name="Liu Y."/>
            <person name="Malik S.-B."/>
            <person name="Maier U.G."/>
            <person name="McRose D."/>
            <person name="Mock T."/>
            <person name="Neilson J.A."/>
            <person name="Onodera N.T."/>
            <person name="Poole A.M."/>
            <person name="Pritham E.J."/>
            <person name="Richards T.A."/>
            <person name="Rocap G."/>
            <person name="Roy S.W."/>
            <person name="Sarai C."/>
            <person name="Schaack S."/>
            <person name="Shirato S."/>
            <person name="Slamovits C.H."/>
            <person name="Spencer D.F."/>
            <person name="Suzuki S."/>
            <person name="Worden A.Z."/>
            <person name="Zauner S."/>
            <person name="Barry K."/>
            <person name="Bell C."/>
            <person name="Bharti A.K."/>
            <person name="Crow J.A."/>
            <person name="Grimwood J."/>
            <person name="Kramer R."/>
            <person name="Lindquist E."/>
            <person name="Lucas S."/>
            <person name="Salamov A."/>
            <person name="McFadden G.I."/>
            <person name="Lane C.E."/>
            <person name="Keeling P.J."/>
            <person name="Gray M.W."/>
            <person name="Grigoriev I.V."/>
            <person name="Archibald J.M."/>
        </authorList>
    </citation>
    <scope>NUCLEOTIDE SEQUENCE</scope>
    <source>
        <strain evidence="3">CCMP2712</strain>
    </source>
</reference>
<dbReference type="eggNOG" id="ENOG502SAMM">
    <property type="taxonomic scope" value="Eukaryota"/>
</dbReference>
<dbReference type="GeneID" id="17306781"/>
<dbReference type="KEGG" id="gtt:GUITHDRAFT_151267"/>
<evidence type="ECO:0000313" key="1">
    <source>
        <dbReference type="EMBL" id="EKX50277.1"/>
    </source>
</evidence>
<keyword evidence="3" id="KW-1185">Reference proteome</keyword>
<dbReference type="PaxDb" id="55529-EKX50277"/>
<name>L1JPC0_GUITC</name>
<dbReference type="Proteomes" id="UP000011087">
    <property type="component" value="Unassembled WGS sequence"/>
</dbReference>
<dbReference type="RefSeq" id="XP_005837257.1">
    <property type="nucleotide sequence ID" value="XM_005837200.1"/>
</dbReference>
<dbReference type="EnsemblProtists" id="EKX50277">
    <property type="protein sequence ID" value="EKX50277"/>
    <property type="gene ID" value="GUITHDRAFT_151267"/>
</dbReference>
<protein>
    <submittedName>
        <fullName evidence="1 2">Uncharacterized protein</fullName>
    </submittedName>
</protein>
<gene>
    <name evidence="1" type="ORF">GUITHDRAFT_151267</name>
</gene>
<organism evidence="1">
    <name type="scientific">Guillardia theta (strain CCMP2712)</name>
    <name type="common">Cryptophyte</name>
    <dbReference type="NCBI Taxonomy" id="905079"/>
    <lineage>
        <taxon>Eukaryota</taxon>
        <taxon>Cryptophyceae</taxon>
        <taxon>Pyrenomonadales</taxon>
        <taxon>Geminigeraceae</taxon>
        <taxon>Guillardia</taxon>
    </lineage>
</organism>
<dbReference type="OrthoDB" id="41001at2759"/>
<dbReference type="HOGENOM" id="CLU_1345421_0_0_1"/>
<reference evidence="2" key="3">
    <citation type="submission" date="2015-06" db="UniProtKB">
        <authorList>
            <consortium name="EnsemblProtists"/>
        </authorList>
    </citation>
    <scope>IDENTIFICATION</scope>
</reference>